<organism evidence="3 4">
    <name type="scientific">Macrostomum lignano</name>
    <dbReference type="NCBI Taxonomy" id="282301"/>
    <lineage>
        <taxon>Eukaryota</taxon>
        <taxon>Metazoa</taxon>
        <taxon>Spiralia</taxon>
        <taxon>Lophotrochozoa</taxon>
        <taxon>Platyhelminthes</taxon>
        <taxon>Rhabditophora</taxon>
        <taxon>Macrostomorpha</taxon>
        <taxon>Macrostomida</taxon>
        <taxon>Macrostomidae</taxon>
        <taxon>Macrostomum</taxon>
    </lineage>
</organism>
<reference evidence="4" key="1">
    <citation type="submission" date="2016-11" db="UniProtKB">
        <authorList>
            <consortium name="WormBaseParasite"/>
        </authorList>
    </citation>
    <scope>IDENTIFICATION</scope>
</reference>
<sequence>RRGQSAGGDVGDGAALKQQLGQSGQQPESPQPAPFTQSAPVSGYQATRKAIGGAGGGGGGGGGGRLSEAAAEEVKAVCAQLVASDWRERQEGIERLSQMARQRPDLFGNFVVKLIDAFAPRLQDSNSKVQQQALDAAQSLVPQLANAGRLGASAGALVGQAALALASKSTEISCSAGLLVDALIRRGEPERLAQPLVQAVASASPRCRAELVEKLADLCERLRRPKPAQLHVEPELFRLLSGLTTAQGGGGGSAPLRLAVFRLARVLHGLVGPELMERARLAQSASGVGVGGGGGVGGVGSIGGRGWIGLLDEALRNSAPGPARGFS</sequence>
<feature type="compositionally biased region" description="Gly residues" evidence="1">
    <location>
        <begin position="52"/>
        <end position="65"/>
    </location>
</feature>
<dbReference type="PANTHER" id="PTHR21567:SF87">
    <property type="entry name" value="CRESCERIN-LIKE PROTEIN CHE-12"/>
    <property type="match status" value="1"/>
</dbReference>
<dbReference type="PANTHER" id="PTHR21567">
    <property type="entry name" value="CLASP"/>
    <property type="match status" value="1"/>
</dbReference>
<feature type="compositionally biased region" description="Gly residues" evidence="1">
    <location>
        <begin position="1"/>
        <end position="11"/>
    </location>
</feature>
<dbReference type="SMART" id="SM01349">
    <property type="entry name" value="TOG"/>
    <property type="match status" value="1"/>
</dbReference>
<evidence type="ECO:0000256" key="1">
    <source>
        <dbReference type="SAM" id="MobiDB-lite"/>
    </source>
</evidence>
<feature type="domain" description="TOG" evidence="2">
    <location>
        <begin position="65"/>
        <end position="294"/>
    </location>
</feature>
<name>A0A1I8GZM8_9PLAT</name>
<evidence type="ECO:0000313" key="3">
    <source>
        <dbReference type="Proteomes" id="UP000095280"/>
    </source>
</evidence>
<dbReference type="GO" id="GO:0000226">
    <property type="term" value="P:microtubule cytoskeleton organization"/>
    <property type="evidence" value="ECO:0007669"/>
    <property type="project" value="TreeGrafter"/>
</dbReference>
<accession>A0A1I8GZM8</accession>
<dbReference type="SUPFAM" id="SSF48371">
    <property type="entry name" value="ARM repeat"/>
    <property type="match status" value="1"/>
</dbReference>
<dbReference type="Gene3D" id="1.25.10.10">
    <property type="entry name" value="Leucine-rich Repeat Variant"/>
    <property type="match status" value="1"/>
</dbReference>
<proteinExistence type="predicted"/>
<dbReference type="WBParaSite" id="maker-uti_cns_0003610-snap-gene-0.5-mRNA-1">
    <property type="protein sequence ID" value="maker-uti_cns_0003610-snap-gene-0.5-mRNA-1"/>
    <property type="gene ID" value="maker-uti_cns_0003610-snap-gene-0.5"/>
</dbReference>
<keyword evidence="3" id="KW-1185">Reference proteome</keyword>
<protein>
    <submittedName>
        <fullName evidence="4">TOG domain-containing protein</fullName>
    </submittedName>
</protein>
<evidence type="ECO:0000259" key="2">
    <source>
        <dbReference type="SMART" id="SM01349"/>
    </source>
</evidence>
<dbReference type="InterPro" id="IPR034085">
    <property type="entry name" value="TOG"/>
</dbReference>
<evidence type="ECO:0000313" key="4">
    <source>
        <dbReference type="WBParaSite" id="maker-uti_cns_0003610-snap-gene-0.5-mRNA-1"/>
    </source>
</evidence>
<feature type="region of interest" description="Disordered" evidence="1">
    <location>
        <begin position="1"/>
        <end position="66"/>
    </location>
</feature>
<dbReference type="GO" id="GO:0008017">
    <property type="term" value="F:microtubule binding"/>
    <property type="evidence" value="ECO:0007669"/>
    <property type="project" value="TreeGrafter"/>
</dbReference>
<feature type="compositionally biased region" description="Low complexity" evidence="1">
    <location>
        <begin position="13"/>
        <end position="28"/>
    </location>
</feature>
<dbReference type="Proteomes" id="UP000095280">
    <property type="component" value="Unplaced"/>
</dbReference>
<dbReference type="AlphaFoldDB" id="A0A1I8GZM8"/>
<dbReference type="InterPro" id="IPR016024">
    <property type="entry name" value="ARM-type_fold"/>
</dbReference>
<dbReference type="InterPro" id="IPR011989">
    <property type="entry name" value="ARM-like"/>
</dbReference>
<dbReference type="GO" id="GO:0005881">
    <property type="term" value="C:cytoplasmic microtubule"/>
    <property type="evidence" value="ECO:0007669"/>
    <property type="project" value="TreeGrafter"/>
</dbReference>